<feature type="compositionally biased region" description="Basic and acidic residues" evidence="1">
    <location>
        <begin position="389"/>
        <end position="443"/>
    </location>
</feature>
<organism evidence="4 5">
    <name type="scientific">Panagrellus redivivus</name>
    <name type="common">Microworm</name>
    <dbReference type="NCBI Taxonomy" id="6233"/>
    <lineage>
        <taxon>Eukaryota</taxon>
        <taxon>Metazoa</taxon>
        <taxon>Ecdysozoa</taxon>
        <taxon>Nematoda</taxon>
        <taxon>Chromadorea</taxon>
        <taxon>Rhabditida</taxon>
        <taxon>Tylenchina</taxon>
        <taxon>Panagrolaimomorpha</taxon>
        <taxon>Panagrolaimoidea</taxon>
        <taxon>Panagrolaimidae</taxon>
        <taxon>Panagrellus</taxon>
    </lineage>
</organism>
<accession>A0A7E4W323</accession>
<keyword evidence="2" id="KW-0812">Transmembrane</keyword>
<feature type="transmembrane region" description="Helical" evidence="2">
    <location>
        <begin position="155"/>
        <end position="180"/>
    </location>
</feature>
<feature type="compositionally biased region" description="Polar residues" evidence="1">
    <location>
        <begin position="339"/>
        <end position="348"/>
    </location>
</feature>
<keyword evidence="2" id="KW-1133">Transmembrane helix</keyword>
<evidence type="ECO:0000256" key="2">
    <source>
        <dbReference type="SAM" id="Phobius"/>
    </source>
</evidence>
<dbReference type="Proteomes" id="UP000492821">
    <property type="component" value="Unassembled WGS sequence"/>
</dbReference>
<feature type="compositionally biased region" description="Low complexity" evidence="1">
    <location>
        <begin position="234"/>
        <end position="253"/>
    </location>
</feature>
<feature type="signal peptide" evidence="3">
    <location>
        <begin position="1"/>
        <end position="19"/>
    </location>
</feature>
<sequence>MQPIVEFLVFAAVICFGRAEIKLTQGMNTTVAFDGEELSIRLDNPQKQDGALKLCFKSTANAKSDFCPEGYVQVYVYAVETVYDFRINRQGQFFTKVGPQMLSGNVVFEDDGLFNIVVVAIPKTMTVTLVNAFIPVVTTTTATETTQKKESDKTAMIGIICGVSGLLLLLFIVGCVLLYFCWYKKRTHQPVPTAVAEAGKLNQTRDDTREIEEPQMPRIVVEIPATHRVKRPLKPSATTTTTTRKTSPSTTPASEEKPQAVVAPEQAPRTPAAQPSDVVSLISDATQMDESVVTPEKKTQKSKKASKKSKKSRRRRSKTPKKTPVKKQDSPSLPVDRTPSPTMPSTRATPDYPDDALADSSHYKKRDYLQRSEAPVPGSTQSRSRSRPIVHEVDDYKLQTESRSEERASQRPSSHDDHRSRQSEKAPHYLRRRTDPTEGRADGCSRAGRYRPRRS</sequence>
<keyword evidence="2" id="KW-0472">Membrane</keyword>
<evidence type="ECO:0000313" key="5">
    <source>
        <dbReference type="WBParaSite" id="Pan_g6451.t1"/>
    </source>
</evidence>
<evidence type="ECO:0000313" key="4">
    <source>
        <dbReference type="Proteomes" id="UP000492821"/>
    </source>
</evidence>
<feature type="compositionally biased region" description="Basic residues" evidence="1">
    <location>
        <begin position="300"/>
        <end position="325"/>
    </location>
</feature>
<protein>
    <submittedName>
        <fullName evidence="5">Uncharacterized protein</fullName>
    </submittedName>
</protein>
<feature type="region of interest" description="Disordered" evidence="1">
    <location>
        <begin position="222"/>
        <end position="455"/>
    </location>
</feature>
<evidence type="ECO:0000256" key="1">
    <source>
        <dbReference type="SAM" id="MobiDB-lite"/>
    </source>
</evidence>
<feature type="chain" id="PRO_5028980276" evidence="3">
    <location>
        <begin position="20"/>
        <end position="455"/>
    </location>
</feature>
<dbReference type="AlphaFoldDB" id="A0A7E4W323"/>
<proteinExistence type="predicted"/>
<reference evidence="4" key="1">
    <citation type="journal article" date="2013" name="Genetics">
        <title>The draft genome and transcriptome of Panagrellus redivivus are shaped by the harsh demands of a free-living lifestyle.</title>
        <authorList>
            <person name="Srinivasan J."/>
            <person name="Dillman A.R."/>
            <person name="Macchietto M.G."/>
            <person name="Heikkinen L."/>
            <person name="Lakso M."/>
            <person name="Fracchia K.M."/>
            <person name="Antoshechkin I."/>
            <person name="Mortazavi A."/>
            <person name="Wong G."/>
            <person name="Sternberg P.W."/>
        </authorList>
    </citation>
    <scope>NUCLEOTIDE SEQUENCE [LARGE SCALE GENOMIC DNA]</scope>
    <source>
        <strain evidence="4">MT8872</strain>
    </source>
</reference>
<name>A0A7E4W323_PANRE</name>
<keyword evidence="3" id="KW-0732">Signal</keyword>
<reference evidence="5" key="2">
    <citation type="submission" date="2020-10" db="UniProtKB">
        <authorList>
            <consortium name="WormBaseParasite"/>
        </authorList>
    </citation>
    <scope>IDENTIFICATION</scope>
</reference>
<keyword evidence="4" id="KW-1185">Reference proteome</keyword>
<evidence type="ECO:0000256" key="3">
    <source>
        <dbReference type="SAM" id="SignalP"/>
    </source>
</evidence>
<dbReference type="WBParaSite" id="Pan_g6451.t1">
    <property type="protein sequence ID" value="Pan_g6451.t1"/>
    <property type="gene ID" value="Pan_g6451"/>
</dbReference>